<evidence type="ECO:0000313" key="3">
    <source>
        <dbReference type="EMBL" id="RMQ42230.1"/>
    </source>
</evidence>
<dbReference type="Proteomes" id="UP000277236">
    <property type="component" value="Unassembled WGS sequence"/>
</dbReference>
<reference evidence="3 4" key="1">
    <citation type="submission" date="2018-08" db="EMBL/GenBank/DDBJ databases">
        <title>Recombination of ecologically and evolutionarily significant loci maintains genetic cohesion in the Pseudomonas syringae species complex.</title>
        <authorList>
            <person name="Dillon M."/>
            <person name="Thakur S."/>
            <person name="Almeida R.N.D."/>
            <person name="Weir B.S."/>
            <person name="Guttman D.S."/>
        </authorList>
    </citation>
    <scope>NUCLEOTIDE SEQUENCE [LARGE SCALE GENOMIC DNA]</scope>
    <source>
        <strain evidence="3 4">ICMP 3353</strain>
    </source>
</reference>
<dbReference type="PRINTS" id="PR00040">
    <property type="entry name" value="HTHMERR"/>
</dbReference>
<evidence type="ECO:0000256" key="1">
    <source>
        <dbReference type="ARBA" id="ARBA00023125"/>
    </source>
</evidence>
<dbReference type="AlphaFoldDB" id="A0A3M4LLK8"/>
<keyword evidence="1" id="KW-0238">DNA-binding</keyword>
<dbReference type="PANTHER" id="PTHR30204:SF92">
    <property type="entry name" value="HTH-TYPE TRANSCRIPTIONAL REGULATOR ZNTR"/>
    <property type="match status" value="1"/>
</dbReference>
<dbReference type="GO" id="GO:0046872">
    <property type="term" value="F:metal ion binding"/>
    <property type="evidence" value="ECO:0007669"/>
    <property type="project" value="InterPro"/>
</dbReference>
<sequence length="151" mass="17104">MKQMKIGELAKLTDSQVETIRYYEREGLLPAPARSDGNYRLYTQAHVERLSFIRNCRSLDMTLEEIRSLLKLRDSPQDQCESVNALVDEHIEHVNARIASLQVLQEQLLDLRRRCGDGRADHCGILERLEVTGAVTTAEGEPSHVGKSHGH</sequence>
<dbReference type="PANTHER" id="PTHR30204">
    <property type="entry name" value="REDOX-CYCLING DRUG-SENSING TRANSCRIPTIONAL ACTIVATOR SOXR"/>
    <property type="match status" value="1"/>
</dbReference>
<dbReference type="PROSITE" id="PS50937">
    <property type="entry name" value="HTH_MERR_2"/>
    <property type="match status" value="1"/>
</dbReference>
<dbReference type="InterPro" id="IPR047057">
    <property type="entry name" value="MerR_fam"/>
</dbReference>
<dbReference type="Pfam" id="PF13411">
    <property type="entry name" value="MerR_1"/>
    <property type="match status" value="1"/>
</dbReference>
<dbReference type="GO" id="GO:0003677">
    <property type="term" value="F:DNA binding"/>
    <property type="evidence" value="ECO:0007669"/>
    <property type="project" value="UniProtKB-KW"/>
</dbReference>
<accession>A0A3M4LLK8</accession>
<dbReference type="EMBL" id="RBRE01000083">
    <property type="protein sequence ID" value="RMQ42230.1"/>
    <property type="molecule type" value="Genomic_DNA"/>
</dbReference>
<dbReference type="NCBIfam" id="TIGR02047">
    <property type="entry name" value="CadR-PbrR"/>
    <property type="match status" value="1"/>
</dbReference>
<gene>
    <name evidence="3" type="ORF">ALQ04_01007</name>
</gene>
<protein>
    <submittedName>
        <fullName evidence="3">MerR family transcriptional regulator</fullName>
    </submittedName>
</protein>
<organism evidence="3 4">
    <name type="scientific">Pseudomonas cichorii</name>
    <dbReference type="NCBI Taxonomy" id="36746"/>
    <lineage>
        <taxon>Bacteria</taxon>
        <taxon>Pseudomonadati</taxon>
        <taxon>Pseudomonadota</taxon>
        <taxon>Gammaproteobacteria</taxon>
        <taxon>Pseudomonadales</taxon>
        <taxon>Pseudomonadaceae</taxon>
        <taxon>Pseudomonas</taxon>
    </lineage>
</organism>
<name>A0A3M4LLK8_PSECI</name>
<dbReference type="GO" id="GO:0003700">
    <property type="term" value="F:DNA-binding transcription factor activity"/>
    <property type="evidence" value="ECO:0007669"/>
    <property type="project" value="InterPro"/>
</dbReference>
<dbReference type="GO" id="GO:0045893">
    <property type="term" value="P:positive regulation of DNA-templated transcription"/>
    <property type="evidence" value="ECO:0007669"/>
    <property type="project" value="InterPro"/>
</dbReference>
<comment type="caution">
    <text evidence="3">The sequence shown here is derived from an EMBL/GenBank/DDBJ whole genome shotgun (WGS) entry which is preliminary data.</text>
</comment>
<feature type="domain" description="HTH merR-type" evidence="2">
    <location>
        <begin position="1"/>
        <end position="72"/>
    </location>
</feature>
<dbReference type="SUPFAM" id="SSF46955">
    <property type="entry name" value="Putative DNA-binding domain"/>
    <property type="match status" value="1"/>
</dbReference>
<evidence type="ECO:0000313" key="4">
    <source>
        <dbReference type="Proteomes" id="UP000277236"/>
    </source>
</evidence>
<proteinExistence type="predicted"/>
<dbReference type="Gene3D" id="1.10.1660.10">
    <property type="match status" value="1"/>
</dbReference>
<dbReference type="CDD" id="cd04784">
    <property type="entry name" value="HTH_CadR-PbrR"/>
    <property type="match status" value="1"/>
</dbReference>
<dbReference type="InterPro" id="IPR011791">
    <property type="entry name" value="CadR-PbrR"/>
</dbReference>
<dbReference type="InterPro" id="IPR000551">
    <property type="entry name" value="MerR-type_HTH_dom"/>
</dbReference>
<dbReference type="InterPro" id="IPR009061">
    <property type="entry name" value="DNA-bd_dom_put_sf"/>
</dbReference>
<evidence type="ECO:0000259" key="2">
    <source>
        <dbReference type="PROSITE" id="PS50937"/>
    </source>
</evidence>
<dbReference type="SMART" id="SM00422">
    <property type="entry name" value="HTH_MERR"/>
    <property type="match status" value="1"/>
</dbReference>